<keyword evidence="4" id="KW-1185">Reference proteome</keyword>
<dbReference type="InterPro" id="IPR015655">
    <property type="entry name" value="PP2C"/>
</dbReference>
<dbReference type="Pfam" id="PF13672">
    <property type="entry name" value="PP2C_2"/>
    <property type="match status" value="1"/>
</dbReference>
<dbReference type="Gene3D" id="3.60.40.10">
    <property type="entry name" value="PPM-type phosphatase domain"/>
    <property type="match status" value="1"/>
</dbReference>
<evidence type="ECO:0000313" key="3">
    <source>
        <dbReference type="EMBL" id="MDN4612637.1"/>
    </source>
</evidence>
<protein>
    <submittedName>
        <fullName evidence="3">Protein phosphatase 2C domain-containing protein</fullName>
    </submittedName>
</protein>
<dbReference type="SMART" id="SM00332">
    <property type="entry name" value="PP2Cc"/>
    <property type="match status" value="1"/>
</dbReference>
<accession>A0ABT8K6I7</accession>
<organism evidence="3 4">
    <name type="scientific">Arthrobacter burdickii</name>
    <dbReference type="NCBI Taxonomy" id="3035920"/>
    <lineage>
        <taxon>Bacteria</taxon>
        <taxon>Bacillati</taxon>
        <taxon>Actinomycetota</taxon>
        <taxon>Actinomycetes</taxon>
        <taxon>Micrococcales</taxon>
        <taxon>Micrococcaceae</taxon>
        <taxon>Arthrobacter</taxon>
    </lineage>
</organism>
<dbReference type="EMBL" id="JAROCG010000002">
    <property type="protein sequence ID" value="MDN4612637.1"/>
    <property type="molecule type" value="Genomic_DNA"/>
</dbReference>
<sequence>MTDQPLSTPQAGPPRDVHLAYGFATDRGLRRELNEDSLIASEPVFAVADGMGGHAAGEVASGICVRTLGNSPILGRHLPEFSAAELEELIDDADQEIRRQAGGLAGTTLSGVVLVQEEGVPSWLFFNVGDSRTYRLSRDRFGQISVDHSEVQELVDTGSISMEESRTHPRRHVVTRALGTGDDSEADFWLMPVEDGDRILVCSDGLSGEVSDDAIYDVLSSVADPQEACEELVEATLRSGARDNVTLIVVDAHVDGAAGAGVPRGGMFAADVGHVVPTGGGGGAGTDGGAGSGTGTGTGTDTGTDTGTGTGTDTGTGTQPDDVVRANGSHAVLRSDAAPGFPHQ</sequence>
<feature type="domain" description="PPM-type phosphatase" evidence="2">
    <location>
        <begin position="20"/>
        <end position="252"/>
    </location>
</feature>
<dbReference type="Proteomes" id="UP001174209">
    <property type="component" value="Unassembled WGS sequence"/>
</dbReference>
<dbReference type="PROSITE" id="PS51746">
    <property type="entry name" value="PPM_2"/>
    <property type="match status" value="1"/>
</dbReference>
<name>A0ABT8K6I7_9MICC</name>
<comment type="caution">
    <text evidence="3">The sequence shown here is derived from an EMBL/GenBank/DDBJ whole genome shotgun (WGS) entry which is preliminary data.</text>
</comment>
<feature type="compositionally biased region" description="Gly residues" evidence="1">
    <location>
        <begin position="279"/>
        <end position="314"/>
    </location>
</feature>
<dbReference type="CDD" id="cd00143">
    <property type="entry name" value="PP2Cc"/>
    <property type="match status" value="1"/>
</dbReference>
<proteinExistence type="predicted"/>
<dbReference type="InterPro" id="IPR001932">
    <property type="entry name" value="PPM-type_phosphatase-like_dom"/>
</dbReference>
<gene>
    <name evidence="3" type="ORF">P5G52_17345</name>
</gene>
<dbReference type="InterPro" id="IPR036457">
    <property type="entry name" value="PPM-type-like_dom_sf"/>
</dbReference>
<feature type="region of interest" description="Disordered" evidence="1">
    <location>
        <begin position="279"/>
        <end position="324"/>
    </location>
</feature>
<evidence type="ECO:0000313" key="4">
    <source>
        <dbReference type="Proteomes" id="UP001174209"/>
    </source>
</evidence>
<dbReference type="RefSeq" id="WP_301229840.1">
    <property type="nucleotide sequence ID" value="NZ_JAROCG010000002.1"/>
</dbReference>
<evidence type="ECO:0000259" key="2">
    <source>
        <dbReference type="PROSITE" id="PS51746"/>
    </source>
</evidence>
<dbReference type="SUPFAM" id="SSF81606">
    <property type="entry name" value="PP2C-like"/>
    <property type="match status" value="1"/>
</dbReference>
<dbReference type="SMART" id="SM00331">
    <property type="entry name" value="PP2C_SIG"/>
    <property type="match status" value="1"/>
</dbReference>
<reference evidence="3" key="1">
    <citation type="submission" date="2023-06" db="EMBL/GenBank/DDBJ databases">
        <title>MT1 and MT2 Draft Genomes of Novel Species.</title>
        <authorList>
            <person name="Venkateswaran K."/>
        </authorList>
    </citation>
    <scope>NUCLEOTIDE SEQUENCE</scope>
    <source>
        <strain evidence="3">IIF3SC-B10</strain>
    </source>
</reference>
<dbReference type="PANTHER" id="PTHR47992">
    <property type="entry name" value="PROTEIN PHOSPHATASE"/>
    <property type="match status" value="1"/>
</dbReference>
<evidence type="ECO:0000256" key="1">
    <source>
        <dbReference type="SAM" id="MobiDB-lite"/>
    </source>
</evidence>